<comment type="subcellular location">
    <subcellularLocation>
        <location evidence="1">Membrane</location>
        <topology evidence="1">Single-pass membrane protein</topology>
    </subcellularLocation>
</comment>
<name>A0A7I4XZJ4_HAECO</name>
<keyword evidence="4 6" id="KW-0472">Membrane</keyword>
<accession>A0A7I4XZJ4</accession>
<dbReference type="InterPro" id="IPR024129">
    <property type="entry name" value="Sphingomy_SMPD4"/>
</dbReference>
<keyword evidence="3 6" id="KW-1133">Transmembrane helix</keyword>
<dbReference type="OMA" id="THRFDYS"/>
<dbReference type="GO" id="GO:0006685">
    <property type="term" value="P:sphingomyelin catabolic process"/>
    <property type="evidence" value="ECO:0007669"/>
    <property type="project" value="TreeGrafter"/>
</dbReference>
<dbReference type="GO" id="GO:0046475">
    <property type="term" value="P:glycerophospholipid catabolic process"/>
    <property type="evidence" value="ECO:0007669"/>
    <property type="project" value="TreeGrafter"/>
</dbReference>
<reference evidence="8" key="1">
    <citation type="submission" date="2020-12" db="UniProtKB">
        <authorList>
            <consortium name="WormBaseParasite"/>
        </authorList>
    </citation>
    <scope>IDENTIFICATION</scope>
    <source>
        <strain evidence="8">MHco3</strain>
    </source>
</reference>
<dbReference type="WBParaSite" id="HCON_00024690-00001">
    <property type="protein sequence ID" value="HCON_00024690-00001"/>
    <property type="gene ID" value="HCON_00024690"/>
</dbReference>
<protein>
    <submittedName>
        <fullName evidence="8">TLDc domain-containing protein</fullName>
    </submittedName>
</protein>
<evidence type="ECO:0000256" key="1">
    <source>
        <dbReference type="ARBA" id="ARBA00004167"/>
    </source>
</evidence>
<feature type="transmembrane region" description="Helical" evidence="6">
    <location>
        <begin position="601"/>
        <end position="621"/>
    </location>
</feature>
<dbReference type="PANTHER" id="PTHR12988:SF6">
    <property type="entry name" value="SPHINGOMYELIN PHOSPHODIESTERASE 4"/>
    <property type="match status" value="1"/>
</dbReference>
<keyword evidence="7" id="KW-1185">Reference proteome</keyword>
<feature type="compositionally biased region" description="Polar residues" evidence="5">
    <location>
        <begin position="457"/>
        <end position="473"/>
    </location>
</feature>
<evidence type="ECO:0000313" key="7">
    <source>
        <dbReference type="Proteomes" id="UP000025227"/>
    </source>
</evidence>
<dbReference type="GO" id="GO:0050290">
    <property type="term" value="F:sphingomyelin phosphodiesterase D activity"/>
    <property type="evidence" value="ECO:0007669"/>
    <property type="project" value="InterPro"/>
</dbReference>
<dbReference type="GO" id="GO:0046513">
    <property type="term" value="P:ceramide biosynthetic process"/>
    <property type="evidence" value="ECO:0007669"/>
    <property type="project" value="TreeGrafter"/>
</dbReference>
<proteinExistence type="predicted"/>
<dbReference type="AlphaFoldDB" id="A0A7I4XZJ4"/>
<organism evidence="7 8">
    <name type="scientific">Haemonchus contortus</name>
    <name type="common">Barber pole worm</name>
    <dbReference type="NCBI Taxonomy" id="6289"/>
    <lineage>
        <taxon>Eukaryota</taxon>
        <taxon>Metazoa</taxon>
        <taxon>Ecdysozoa</taxon>
        <taxon>Nematoda</taxon>
        <taxon>Chromadorea</taxon>
        <taxon>Rhabditida</taxon>
        <taxon>Rhabditina</taxon>
        <taxon>Rhabditomorpha</taxon>
        <taxon>Strongyloidea</taxon>
        <taxon>Trichostrongylidae</taxon>
        <taxon>Haemonchus</taxon>
    </lineage>
</organism>
<sequence length="649" mass="73403">MNSLVGLTSLATGQNNDQNDYENQSKYMEDGVIGVCRMLMNKEKEMSPSRHSSTYARLVIEKLFQNRSIDLCGIMPANGGIQAAQHPFHLVHEIIHSRSLFFETILEADDGLSNELWLAICQQADLSFQPTIQSADSVLMQTVSFYVTRLLPTEPTPPSVGRVPLVTEIGHRKHTPLDLFLPTSPVLNSIKLESQEFFSSSLHPRHLTIFCNFVSILCTTSDFPSANRLMMLRYLLKQFHVFCLYDVADQDMLAVKSSLHCRPPFSAHLYTFLYTFLEQCPTASIFKDFVQCWMTFCRPWRYADALLTLSNAEFLRGPWMPFIRVHEKFYRILLGKILRRVAVFDLNMESVKVMRAAVEFSWKEPMVSMLRELGVNARPHTRQLLETVCANVRPLKNEVNCAKLAQNQSFWDLMFGAPEPPVFREKSQVIECVEGLLSDADANMGTHFIAQVAGPSNEATSSALPNRTPQLSETPKRAPSRLLPDHVRDPVTGLMYLTELGRRQVWSGERRFDFSMCSQLLPQWKSLAKPYEFPPLVVLLTKINEYLNRTALVSTIASEYSKDTVLGSIARTIMDPPCPNPSSPLASPVFSKTLKVTPPALRIRILANYGVLLGLFIVFLFARYGIWALIPVLLTSFICAMFLLAAEDL</sequence>
<evidence type="ECO:0000256" key="4">
    <source>
        <dbReference type="ARBA" id="ARBA00023136"/>
    </source>
</evidence>
<evidence type="ECO:0000256" key="3">
    <source>
        <dbReference type="ARBA" id="ARBA00022989"/>
    </source>
</evidence>
<feature type="transmembrane region" description="Helical" evidence="6">
    <location>
        <begin position="626"/>
        <end position="646"/>
    </location>
</feature>
<evidence type="ECO:0000256" key="6">
    <source>
        <dbReference type="SAM" id="Phobius"/>
    </source>
</evidence>
<dbReference type="Pfam" id="PF14724">
    <property type="entry name" value="mit_SMPDase"/>
    <property type="match status" value="1"/>
</dbReference>
<dbReference type="PANTHER" id="PTHR12988">
    <property type="entry name" value="SPHINGOMYELIN PHOSPHODIESTERASE 4"/>
    <property type="match status" value="1"/>
</dbReference>
<evidence type="ECO:0000256" key="2">
    <source>
        <dbReference type="ARBA" id="ARBA00022692"/>
    </source>
</evidence>
<dbReference type="OrthoDB" id="2359216at2759"/>
<dbReference type="Proteomes" id="UP000025227">
    <property type="component" value="Unplaced"/>
</dbReference>
<dbReference type="GO" id="GO:0016020">
    <property type="term" value="C:membrane"/>
    <property type="evidence" value="ECO:0007669"/>
    <property type="project" value="UniProtKB-SubCell"/>
</dbReference>
<evidence type="ECO:0000313" key="8">
    <source>
        <dbReference type="WBParaSite" id="HCON_00024690-00001"/>
    </source>
</evidence>
<feature type="region of interest" description="Disordered" evidence="5">
    <location>
        <begin position="457"/>
        <end position="484"/>
    </location>
</feature>
<keyword evidence="2 6" id="KW-0812">Transmembrane</keyword>
<evidence type="ECO:0000256" key="5">
    <source>
        <dbReference type="SAM" id="MobiDB-lite"/>
    </source>
</evidence>